<gene>
    <name evidence="1" type="ORF">GOODEAATRI_014084</name>
</gene>
<dbReference type="Proteomes" id="UP001476798">
    <property type="component" value="Unassembled WGS sequence"/>
</dbReference>
<reference evidence="1 2" key="1">
    <citation type="submission" date="2021-06" db="EMBL/GenBank/DDBJ databases">
        <authorList>
            <person name="Palmer J.M."/>
        </authorList>
    </citation>
    <scope>NUCLEOTIDE SEQUENCE [LARGE SCALE GENOMIC DNA]</scope>
    <source>
        <strain evidence="1 2">GA_2019</strain>
        <tissue evidence="1">Muscle</tissue>
    </source>
</reference>
<dbReference type="EMBL" id="JAHRIO010050952">
    <property type="protein sequence ID" value="MEQ2175036.1"/>
    <property type="molecule type" value="Genomic_DNA"/>
</dbReference>
<evidence type="ECO:0000313" key="1">
    <source>
        <dbReference type="EMBL" id="MEQ2175036.1"/>
    </source>
</evidence>
<feature type="non-terminal residue" evidence="1">
    <location>
        <position position="1"/>
    </location>
</feature>
<protein>
    <submittedName>
        <fullName evidence="1">Uncharacterized protein</fullName>
    </submittedName>
</protein>
<proteinExistence type="predicted"/>
<keyword evidence="2" id="KW-1185">Reference proteome</keyword>
<organism evidence="1 2">
    <name type="scientific">Goodea atripinnis</name>
    <dbReference type="NCBI Taxonomy" id="208336"/>
    <lineage>
        <taxon>Eukaryota</taxon>
        <taxon>Metazoa</taxon>
        <taxon>Chordata</taxon>
        <taxon>Craniata</taxon>
        <taxon>Vertebrata</taxon>
        <taxon>Euteleostomi</taxon>
        <taxon>Actinopterygii</taxon>
        <taxon>Neopterygii</taxon>
        <taxon>Teleostei</taxon>
        <taxon>Neoteleostei</taxon>
        <taxon>Acanthomorphata</taxon>
        <taxon>Ovalentaria</taxon>
        <taxon>Atherinomorphae</taxon>
        <taxon>Cyprinodontiformes</taxon>
        <taxon>Goodeidae</taxon>
        <taxon>Goodea</taxon>
    </lineage>
</organism>
<comment type="caution">
    <text evidence="1">The sequence shown here is derived from an EMBL/GenBank/DDBJ whole genome shotgun (WGS) entry which is preliminary data.</text>
</comment>
<name>A0ABV0NUD5_9TELE</name>
<accession>A0ABV0NUD5</accession>
<evidence type="ECO:0000313" key="2">
    <source>
        <dbReference type="Proteomes" id="UP001476798"/>
    </source>
</evidence>
<sequence>FLCRLQPYLYGVCDRRILPGTAPHLSGEVNRPPPEGLRYPETPLTASTLGTADLSKRPSSGILRSPWPDCPATIPTNTKNTCFPLSS</sequence>